<evidence type="ECO:0000256" key="1">
    <source>
        <dbReference type="ARBA" id="ARBA00004651"/>
    </source>
</evidence>
<feature type="transmembrane region" description="Helical" evidence="7">
    <location>
        <begin position="432"/>
        <end position="451"/>
    </location>
</feature>
<comment type="subcellular location">
    <subcellularLocation>
        <location evidence="1">Cell membrane</location>
        <topology evidence="1">Multi-pass membrane protein</topology>
    </subcellularLocation>
</comment>
<keyword evidence="2" id="KW-0813">Transport</keyword>
<comment type="caution">
    <text evidence="9">The sequence shown here is derived from an EMBL/GenBank/DDBJ whole genome shotgun (WGS) entry which is preliminary data.</text>
</comment>
<keyword evidence="5 7" id="KW-1133">Transmembrane helix</keyword>
<dbReference type="Gene3D" id="1.20.1250.20">
    <property type="entry name" value="MFS general substrate transporter like domains"/>
    <property type="match status" value="1"/>
</dbReference>
<dbReference type="PANTHER" id="PTHR23501:SF1">
    <property type="entry name" value="TRANSPORT PROTEIN HSRA-RELATED"/>
    <property type="match status" value="1"/>
</dbReference>
<keyword evidence="10" id="KW-1185">Reference proteome</keyword>
<dbReference type="InterPro" id="IPR036259">
    <property type="entry name" value="MFS_trans_sf"/>
</dbReference>
<keyword evidence="4 7" id="KW-0812">Transmembrane</keyword>
<feature type="transmembrane region" description="Helical" evidence="7">
    <location>
        <begin position="135"/>
        <end position="156"/>
    </location>
</feature>
<feature type="transmembrane region" description="Helical" evidence="7">
    <location>
        <begin position="361"/>
        <end position="381"/>
    </location>
</feature>
<evidence type="ECO:0000259" key="8">
    <source>
        <dbReference type="PROSITE" id="PS50850"/>
    </source>
</evidence>
<evidence type="ECO:0000256" key="3">
    <source>
        <dbReference type="ARBA" id="ARBA00022475"/>
    </source>
</evidence>
<feature type="transmembrane region" description="Helical" evidence="7">
    <location>
        <begin position="48"/>
        <end position="72"/>
    </location>
</feature>
<feature type="transmembrane region" description="Helical" evidence="7">
    <location>
        <begin position="333"/>
        <end position="355"/>
    </location>
</feature>
<dbReference type="STRING" id="1806892.AZH43_07675"/>
<proteinExistence type="predicted"/>
<feature type="domain" description="Major facilitator superfamily (MFS) profile" evidence="8">
    <location>
        <begin position="14"/>
        <end position="456"/>
    </location>
</feature>
<evidence type="ECO:0000256" key="4">
    <source>
        <dbReference type="ARBA" id="ARBA00022692"/>
    </source>
</evidence>
<feature type="transmembrane region" description="Helical" evidence="7">
    <location>
        <begin position="105"/>
        <end position="126"/>
    </location>
</feature>
<dbReference type="PRINTS" id="PR01036">
    <property type="entry name" value="TCRTETB"/>
</dbReference>
<evidence type="ECO:0000313" key="10">
    <source>
        <dbReference type="Proteomes" id="UP000076276"/>
    </source>
</evidence>
<feature type="transmembrane region" description="Helical" evidence="7">
    <location>
        <begin position="12"/>
        <end position="36"/>
    </location>
</feature>
<dbReference type="InterPro" id="IPR020846">
    <property type="entry name" value="MFS_dom"/>
</dbReference>
<evidence type="ECO:0000256" key="7">
    <source>
        <dbReference type="SAM" id="Phobius"/>
    </source>
</evidence>
<dbReference type="InterPro" id="IPR004638">
    <property type="entry name" value="EmrB-like"/>
</dbReference>
<evidence type="ECO:0000256" key="6">
    <source>
        <dbReference type="ARBA" id="ARBA00023136"/>
    </source>
</evidence>
<dbReference type="PANTHER" id="PTHR23501">
    <property type="entry name" value="MAJOR FACILITATOR SUPERFAMILY"/>
    <property type="match status" value="1"/>
</dbReference>
<dbReference type="GO" id="GO:0005886">
    <property type="term" value="C:plasma membrane"/>
    <property type="evidence" value="ECO:0007669"/>
    <property type="project" value="UniProtKB-SubCell"/>
</dbReference>
<feature type="transmembrane region" description="Helical" evidence="7">
    <location>
        <begin position="267"/>
        <end position="288"/>
    </location>
</feature>
<dbReference type="EMBL" id="LUAW01000013">
    <property type="protein sequence ID" value="KYQ72728.1"/>
    <property type="molecule type" value="Genomic_DNA"/>
</dbReference>
<sequence>MEQHDKLQPQFRLLVLLTSIGFFMQGLDTTIIFTALPNIAESLHENPLKIQGIIIGYILAVAAGIPVSGWIADKFGLRNTYFTAIFIFTIASLACGLAQNLNQLIFFRVLQGIGGAILMPIARLALLKIIPRPQFVSAISTMNISGLLGPLAGPALGGILVKSLSWHWIFWVNIPIGIIGMIFTLKVMPNLVENKVKKFDFIGYFFLLTSMIGFVLSIELIENKQFSILWSLGVFLIATAVAVGYMYHSKSHQHAIFQFDLFKNKQFNVGVLGMFFARLGSNAMPFLLPLVLQVVFNIEPMFAGLMMTPLVFGSLFSKSITRPLIQFFGYKRLLLLNTNLLALCIASFTCITVATPGWMGALLFFVFGVLNSLQFVAMNTLTLRSLDSKFISSGNSFLSMSMMLSTSVGVALAGVLLNQFTVFYNGEPMLKIFHSTFLVLGISTAMTTLIFSKLKM</sequence>
<dbReference type="Pfam" id="PF07690">
    <property type="entry name" value="MFS_1"/>
    <property type="match status" value="2"/>
</dbReference>
<keyword evidence="6 7" id="KW-0472">Membrane</keyword>
<dbReference type="Gene3D" id="1.20.1720.10">
    <property type="entry name" value="Multidrug resistance protein D"/>
    <property type="match status" value="1"/>
</dbReference>
<dbReference type="InterPro" id="IPR011701">
    <property type="entry name" value="MFS"/>
</dbReference>
<dbReference type="SUPFAM" id="SSF103473">
    <property type="entry name" value="MFS general substrate transporter"/>
    <property type="match status" value="1"/>
</dbReference>
<organism evidence="9 10">
    <name type="scientific">Acinetobacter pragensis</name>
    <dbReference type="NCBI Taxonomy" id="1806892"/>
    <lineage>
        <taxon>Bacteria</taxon>
        <taxon>Pseudomonadati</taxon>
        <taxon>Pseudomonadota</taxon>
        <taxon>Gammaproteobacteria</taxon>
        <taxon>Moraxellales</taxon>
        <taxon>Moraxellaceae</taxon>
        <taxon>Acinetobacter</taxon>
    </lineage>
</organism>
<dbReference type="Proteomes" id="UP000076276">
    <property type="component" value="Unassembled WGS sequence"/>
</dbReference>
<feature type="transmembrane region" description="Helical" evidence="7">
    <location>
        <begin position="201"/>
        <end position="221"/>
    </location>
</feature>
<evidence type="ECO:0000313" key="9">
    <source>
        <dbReference type="EMBL" id="KYQ72728.1"/>
    </source>
</evidence>
<dbReference type="RefSeq" id="WP_067667010.1">
    <property type="nucleotide sequence ID" value="NZ_CBCSIK010000008.1"/>
</dbReference>
<gene>
    <name evidence="9" type="ORF">AZH43_07675</name>
</gene>
<dbReference type="PROSITE" id="PS50850">
    <property type="entry name" value="MFS"/>
    <property type="match status" value="1"/>
</dbReference>
<feature type="transmembrane region" description="Helical" evidence="7">
    <location>
        <begin position="402"/>
        <end position="420"/>
    </location>
</feature>
<feature type="transmembrane region" description="Helical" evidence="7">
    <location>
        <begin position="168"/>
        <end position="189"/>
    </location>
</feature>
<feature type="transmembrane region" description="Helical" evidence="7">
    <location>
        <begin position="300"/>
        <end position="321"/>
    </location>
</feature>
<name>A0A151Y3Y0_9GAMM</name>
<evidence type="ECO:0000256" key="5">
    <source>
        <dbReference type="ARBA" id="ARBA00022989"/>
    </source>
</evidence>
<dbReference type="OrthoDB" id="9812221at2"/>
<evidence type="ECO:0000256" key="2">
    <source>
        <dbReference type="ARBA" id="ARBA00022448"/>
    </source>
</evidence>
<keyword evidence="3" id="KW-1003">Cell membrane</keyword>
<feature type="transmembrane region" description="Helical" evidence="7">
    <location>
        <begin position="227"/>
        <end position="247"/>
    </location>
</feature>
<feature type="transmembrane region" description="Helical" evidence="7">
    <location>
        <begin position="79"/>
        <end position="99"/>
    </location>
</feature>
<dbReference type="GO" id="GO:0022857">
    <property type="term" value="F:transmembrane transporter activity"/>
    <property type="evidence" value="ECO:0007669"/>
    <property type="project" value="InterPro"/>
</dbReference>
<accession>A0A151Y3Y0</accession>
<dbReference type="AlphaFoldDB" id="A0A151Y3Y0"/>
<dbReference type="NCBIfam" id="TIGR00711">
    <property type="entry name" value="efflux_EmrB"/>
    <property type="match status" value="1"/>
</dbReference>
<protein>
    <submittedName>
        <fullName evidence="9">EmrB/QacA subfamily drug resistance transporter</fullName>
    </submittedName>
</protein>
<reference evidence="9 10" key="1">
    <citation type="submission" date="2016-03" db="EMBL/GenBank/DDBJ databases">
        <title>Acinetobacter genomospecies 28 strain ANC 4149.</title>
        <authorList>
            <person name="Radolfova-Krizova L."/>
            <person name="Nemec A."/>
        </authorList>
    </citation>
    <scope>NUCLEOTIDE SEQUENCE [LARGE SCALE GENOMIC DNA]</scope>
    <source>
        <strain evidence="9 10">ANC 4149</strain>
    </source>
</reference>